<evidence type="ECO:0000313" key="2">
    <source>
        <dbReference type="EMBL" id="OUM09210.1"/>
    </source>
</evidence>
<evidence type="ECO:0000256" key="1">
    <source>
        <dbReference type="SAM" id="Coils"/>
    </source>
</evidence>
<comment type="caution">
    <text evidence="2">The sequence shown here is derived from an EMBL/GenBank/DDBJ whole genome shotgun (WGS) entry which is preliminary data.</text>
</comment>
<dbReference type="CDD" id="cd22657">
    <property type="entry name" value="ClyA_XaxA-like"/>
    <property type="match status" value="1"/>
</dbReference>
<name>A0A244EZ29_PSESX</name>
<dbReference type="SUPFAM" id="SSF58100">
    <property type="entry name" value="Bacterial hemolysins"/>
    <property type="match status" value="1"/>
</dbReference>
<dbReference type="RefSeq" id="WP_084913724.1">
    <property type="nucleotide sequence ID" value="NZ_JAHZNS010000033.1"/>
</dbReference>
<gene>
    <name evidence="2" type="ORF">BW686_00490</name>
</gene>
<protein>
    <submittedName>
        <fullName evidence="2">Binary cytotoxin component</fullName>
    </submittedName>
</protein>
<dbReference type="OrthoDB" id="6844944at2"/>
<accession>A0A244EZ29</accession>
<reference evidence="2 3" key="1">
    <citation type="submission" date="2017-01" db="EMBL/GenBank/DDBJ databases">
        <authorList>
            <person name="Mah S.A."/>
            <person name="Swanson W.J."/>
            <person name="Moy G.W."/>
            <person name="Vacquier V.D."/>
        </authorList>
    </citation>
    <scope>NUCLEOTIDE SEQUENCE [LARGE SCALE GENOMIC DNA]</scope>
    <source>
        <strain evidence="2">PDD-32b-74</strain>
    </source>
</reference>
<dbReference type="NCBIfam" id="NF033928">
    <property type="entry name" value="alph_xenorhab_A"/>
    <property type="match status" value="1"/>
</dbReference>
<evidence type="ECO:0000313" key="3">
    <source>
        <dbReference type="Proteomes" id="UP000195128"/>
    </source>
</evidence>
<sequence length="406" mass="45184">MLSHAALLENEDIARVTLKPVEYLNVIANDEENGGRSAALIVSHEDILSLKRYERHSLNLPTSLTRVEEQLGFTKSGIPGLEPKDMLATYTAINRHGKSWVRIEDLIKLSGVTIDLFATQFSNQGQQLIHYIEKMDFARQLDLTVADLIIEDVREKSPAPLSKTDQRACVTLAEFLKTLASQIAIHQQAAEQLARQIDTFSTVLSVELIPGINDKVKLAQRSDLDQQIKDLEKDIDQLTFDIEQKNKEYKAAVNKAVSGLIGGPIGLAITGGIFGSQAEKIRKLKNKMIAEKGQKIKLLNEKRPLAAAVCSLQLIFEDMNIRMVDAHKSATNLKDLWNILAAYINTSVNELAAIKDDQALLIFAMQFQGVVTPWLEIKGLTTKLLKVFESALDQFKRELQSGSKGK</sequence>
<organism evidence="2 3">
    <name type="scientific">Pseudomonas syringae</name>
    <dbReference type="NCBI Taxonomy" id="317"/>
    <lineage>
        <taxon>Bacteria</taxon>
        <taxon>Pseudomonadati</taxon>
        <taxon>Pseudomonadota</taxon>
        <taxon>Gammaproteobacteria</taxon>
        <taxon>Pseudomonadales</taxon>
        <taxon>Pseudomonadaceae</taxon>
        <taxon>Pseudomonas</taxon>
    </lineage>
</organism>
<keyword evidence="1" id="KW-0175">Coiled coil</keyword>
<proteinExistence type="predicted"/>
<dbReference type="AlphaFoldDB" id="A0A244EZ29"/>
<dbReference type="EMBL" id="MTSA01000001">
    <property type="protein sequence ID" value="OUM09210.1"/>
    <property type="molecule type" value="Genomic_DNA"/>
</dbReference>
<feature type="coiled-coil region" evidence="1">
    <location>
        <begin position="221"/>
        <end position="255"/>
    </location>
</feature>
<dbReference type="Proteomes" id="UP000195128">
    <property type="component" value="Unassembled WGS sequence"/>
</dbReference>
<dbReference type="Gene3D" id="1.20.1170.10">
    <property type="match status" value="1"/>
</dbReference>